<reference evidence="2 3" key="1">
    <citation type="submission" date="2009-11" db="EMBL/GenBank/DDBJ databases">
        <title>Annotation of Allomyces macrogynus ATCC 38327.</title>
        <authorList>
            <consortium name="The Broad Institute Genome Sequencing Platform"/>
            <person name="Russ C."/>
            <person name="Cuomo C."/>
            <person name="Burger G."/>
            <person name="Gray M.W."/>
            <person name="Holland P.W.H."/>
            <person name="King N."/>
            <person name="Lang F.B.F."/>
            <person name="Roger A.J."/>
            <person name="Ruiz-Trillo I."/>
            <person name="Young S.K."/>
            <person name="Zeng Q."/>
            <person name="Gargeya S."/>
            <person name="Fitzgerald M."/>
            <person name="Haas B."/>
            <person name="Abouelleil A."/>
            <person name="Alvarado L."/>
            <person name="Arachchi H.M."/>
            <person name="Berlin A."/>
            <person name="Chapman S.B."/>
            <person name="Gearin G."/>
            <person name="Goldberg J."/>
            <person name="Griggs A."/>
            <person name="Gujja S."/>
            <person name="Hansen M."/>
            <person name="Heiman D."/>
            <person name="Howarth C."/>
            <person name="Larimer J."/>
            <person name="Lui A."/>
            <person name="MacDonald P.J.P."/>
            <person name="McCowen C."/>
            <person name="Montmayeur A."/>
            <person name="Murphy C."/>
            <person name="Neiman D."/>
            <person name="Pearson M."/>
            <person name="Priest M."/>
            <person name="Roberts A."/>
            <person name="Saif S."/>
            <person name="Shea T."/>
            <person name="Sisk P."/>
            <person name="Stolte C."/>
            <person name="Sykes S."/>
            <person name="Wortman J."/>
            <person name="Nusbaum C."/>
            <person name="Birren B."/>
        </authorList>
    </citation>
    <scope>NUCLEOTIDE SEQUENCE [LARGE SCALE GENOMIC DNA]</scope>
    <source>
        <strain evidence="2 3">ATCC 38327</strain>
    </source>
</reference>
<keyword evidence="1" id="KW-0812">Transmembrane</keyword>
<keyword evidence="1" id="KW-0472">Membrane</keyword>
<evidence type="ECO:0000256" key="1">
    <source>
        <dbReference type="SAM" id="Phobius"/>
    </source>
</evidence>
<gene>
    <name evidence="2" type="ORF">AMAG_07044</name>
</gene>
<proteinExistence type="predicted"/>
<reference evidence="3" key="2">
    <citation type="submission" date="2009-11" db="EMBL/GenBank/DDBJ databases">
        <title>The Genome Sequence of Allomyces macrogynus strain ATCC 38327.</title>
        <authorList>
            <consortium name="The Broad Institute Genome Sequencing Platform"/>
            <person name="Russ C."/>
            <person name="Cuomo C."/>
            <person name="Shea T."/>
            <person name="Young S.K."/>
            <person name="Zeng Q."/>
            <person name="Koehrsen M."/>
            <person name="Haas B."/>
            <person name="Borodovsky M."/>
            <person name="Guigo R."/>
            <person name="Alvarado L."/>
            <person name="Berlin A."/>
            <person name="Borenstein D."/>
            <person name="Chen Z."/>
            <person name="Engels R."/>
            <person name="Freedman E."/>
            <person name="Gellesch M."/>
            <person name="Goldberg J."/>
            <person name="Griggs A."/>
            <person name="Gujja S."/>
            <person name="Heiman D."/>
            <person name="Hepburn T."/>
            <person name="Howarth C."/>
            <person name="Jen D."/>
            <person name="Larson L."/>
            <person name="Lewis B."/>
            <person name="Mehta T."/>
            <person name="Park D."/>
            <person name="Pearson M."/>
            <person name="Roberts A."/>
            <person name="Saif S."/>
            <person name="Shenoy N."/>
            <person name="Sisk P."/>
            <person name="Stolte C."/>
            <person name="Sykes S."/>
            <person name="Walk T."/>
            <person name="White J."/>
            <person name="Yandava C."/>
            <person name="Burger G."/>
            <person name="Gray M.W."/>
            <person name="Holland P.W.H."/>
            <person name="King N."/>
            <person name="Lang F.B.F."/>
            <person name="Roger A.J."/>
            <person name="Ruiz-Trillo I."/>
            <person name="Lander E."/>
            <person name="Nusbaum C."/>
        </authorList>
    </citation>
    <scope>NUCLEOTIDE SEQUENCE [LARGE SCALE GENOMIC DNA]</scope>
    <source>
        <strain evidence="3">ATCC 38327</strain>
    </source>
</reference>
<feature type="transmembrane region" description="Helical" evidence="1">
    <location>
        <begin position="87"/>
        <end position="109"/>
    </location>
</feature>
<keyword evidence="1" id="KW-1133">Transmembrane helix</keyword>
<name>A0A0L0SFT5_ALLM3</name>
<dbReference type="AlphaFoldDB" id="A0A0L0SFT5"/>
<dbReference type="VEuPathDB" id="FungiDB:AMAG_07044"/>
<feature type="transmembrane region" description="Helical" evidence="1">
    <location>
        <begin position="37"/>
        <end position="54"/>
    </location>
</feature>
<evidence type="ECO:0000313" key="3">
    <source>
        <dbReference type="Proteomes" id="UP000054350"/>
    </source>
</evidence>
<protein>
    <submittedName>
        <fullName evidence="2">Uncharacterized protein</fullName>
    </submittedName>
</protein>
<sequence>MYQALGANLAEWAVFCKTGFTIEAAPSANKKERDARLAVFVLMAGAYAVIYIGSRTPTYGYVVAERKKVVGFAMCMQCSRWASTGPYLVVLVGMPIATQIVMAIVSIISMRVRAAAVFRVHESPEGPAIVGRPHALVARRFNARSDLGLDDMAVIKDGRVVRLLREARDACSLHPPSVQVRSCARMPVRPSFRRATFAAGGELVDDGIGF</sequence>
<keyword evidence="3" id="KW-1185">Reference proteome</keyword>
<dbReference type="EMBL" id="GG745337">
    <property type="protein sequence ID" value="KNE61304.1"/>
    <property type="molecule type" value="Genomic_DNA"/>
</dbReference>
<accession>A0A0L0SFT5</accession>
<organism evidence="2 3">
    <name type="scientific">Allomyces macrogynus (strain ATCC 38327)</name>
    <name type="common">Allomyces javanicus var. macrogynus</name>
    <dbReference type="NCBI Taxonomy" id="578462"/>
    <lineage>
        <taxon>Eukaryota</taxon>
        <taxon>Fungi</taxon>
        <taxon>Fungi incertae sedis</taxon>
        <taxon>Blastocladiomycota</taxon>
        <taxon>Blastocladiomycetes</taxon>
        <taxon>Blastocladiales</taxon>
        <taxon>Blastocladiaceae</taxon>
        <taxon>Allomyces</taxon>
    </lineage>
</organism>
<dbReference type="Proteomes" id="UP000054350">
    <property type="component" value="Unassembled WGS sequence"/>
</dbReference>
<evidence type="ECO:0000313" key="2">
    <source>
        <dbReference type="EMBL" id="KNE61304.1"/>
    </source>
</evidence>